<dbReference type="Pfam" id="PF02937">
    <property type="entry name" value="COX6C"/>
    <property type="match status" value="1"/>
</dbReference>
<keyword evidence="8 9" id="KW-0472">Membrane</keyword>
<dbReference type="EnsemblMetazoa" id="XM_012206914.1">
    <property type="protein sequence ID" value="XP_012062304.1"/>
    <property type="gene ID" value="LOC105625591"/>
</dbReference>
<comment type="subcellular location">
    <subcellularLocation>
        <location evidence="1">Mitochondrion inner membrane</location>
        <topology evidence="1">Single-pass membrane protein</topology>
    </subcellularLocation>
</comment>
<sequence length="79" mass="9214">MSTQCLAKPRLRNFLTAQIKRNLVLMMTISITGAMAVKILIADKRKRRYAEFYKTYDAEKQLKIMNEAGLMQSYIPQKK</sequence>
<proteinExistence type="inferred from homology"/>
<dbReference type="InterPro" id="IPR037169">
    <property type="entry name" value="Cytochrome_c_oxidase_VIc_sf"/>
</dbReference>
<keyword evidence="6 9" id="KW-1133">Transmembrane helix</keyword>
<gene>
    <name evidence="10" type="primary">105625591</name>
</gene>
<evidence type="ECO:0000256" key="5">
    <source>
        <dbReference type="ARBA" id="ARBA00022792"/>
    </source>
</evidence>
<evidence type="ECO:0000256" key="4">
    <source>
        <dbReference type="ARBA" id="ARBA00022692"/>
    </source>
</evidence>
<dbReference type="KEGG" id="acep:105625591"/>
<keyword evidence="11" id="KW-1185">Reference proteome</keyword>
<name>A0A158NXP6_ATTCE</name>
<evidence type="ECO:0000256" key="8">
    <source>
        <dbReference type="ARBA" id="ARBA00023136"/>
    </source>
</evidence>
<evidence type="ECO:0000256" key="2">
    <source>
        <dbReference type="ARBA" id="ARBA00004673"/>
    </source>
</evidence>
<dbReference type="eggNOG" id="ENOG502SEI2">
    <property type="taxonomic scope" value="Eukaryota"/>
</dbReference>
<dbReference type="PANTHER" id="PTHR48416">
    <property type="entry name" value="CYTOCHROME C OXIDASE SUBUNIT 6C"/>
    <property type="match status" value="1"/>
</dbReference>
<evidence type="ECO:0000313" key="11">
    <source>
        <dbReference type="Proteomes" id="UP000005205"/>
    </source>
</evidence>
<keyword evidence="5" id="KW-0999">Mitochondrion inner membrane</keyword>
<protein>
    <submittedName>
        <fullName evidence="10">Uncharacterized protein</fullName>
    </submittedName>
</protein>
<organism evidence="10 11">
    <name type="scientific">Atta cephalotes</name>
    <name type="common">Leafcutter ant</name>
    <dbReference type="NCBI Taxonomy" id="12957"/>
    <lineage>
        <taxon>Eukaryota</taxon>
        <taxon>Metazoa</taxon>
        <taxon>Ecdysozoa</taxon>
        <taxon>Arthropoda</taxon>
        <taxon>Hexapoda</taxon>
        <taxon>Insecta</taxon>
        <taxon>Pterygota</taxon>
        <taxon>Neoptera</taxon>
        <taxon>Endopterygota</taxon>
        <taxon>Hymenoptera</taxon>
        <taxon>Apocrita</taxon>
        <taxon>Aculeata</taxon>
        <taxon>Formicoidea</taxon>
        <taxon>Formicidae</taxon>
        <taxon>Myrmicinae</taxon>
        <taxon>Atta</taxon>
    </lineage>
</organism>
<reference evidence="10" key="2">
    <citation type="submission" date="2016-04" db="UniProtKB">
        <authorList>
            <consortium name="EnsemblMetazoa"/>
        </authorList>
    </citation>
    <scope>IDENTIFICATION</scope>
</reference>
<dbReference type="EMBL" id="ADTU01003275">
    <property type="status" value="NOT_ANNOTATED_CDS"/>
    <property type="molecule type" value="Genomic_DNA"/>
</dbReference>
<dbReference type="PANTHER" id="PTHR48416:SF1">
    <property type="entry name" value="CYTOCHROME C OXIDASE SUBUNIT 6C"/>
    <property type="match status" value="1"/>
</dbReference>
<dbReference type="OMA" id="LMMTISI"/>
<dbReference type="SUPFAM" id="SSF81415">
    <property type="entry name" value="Mitochondrial cytochrome c oxidase subunit VIc"/>
    <property type="match status" value="1"/>
</dbReference>
<reference evidence="11" key="1">
    <citation type="journal article" date="2011" name="PLoS Genet.">
        <title>The genome sequence of the leaf-cutter ant Atta cephalotes reveals insights into its obligate symbiotic lifestyle.</title>
        <authorList>
            <person name="Suen G."/>
            <person name="Teiling C."/>
            <person name="Li L."/>
            <person name="Holt C."/>
            <person name="Abouheif E."/>
            <person name="Bornberg-Bauer E."/>
            <person name="Bouffard P."/>
            <person name="Caldera E.J."/>
            <person name="Cash E."/>
            <person name="Cavanaugh A."/>
            <person name="Denas O."/>
            <person name="Elhaik E."/>
            <person name="Fave M.J."/>
            <person name="Gadau J."/>
            <person name="Gibson J.D."/>
            <person name="Graur D."/>
            <person name="Grubbs K.J."/>
            <person name="Hagen D.E."/>
            <person name="Harkins T.T."/>
            <person name="Helmkampf M."/>
            <person name="Hu H."/>
            <person name="Johnson B.R."/>
            <person name="Kim J."/>
            <person name="Marsh S.E."/>
            <person name="Moeller J.A."/>
            <person name="Munoz-Torres M.C."/>
            <person name="Murphy M.C."/>
            <person name="Naughton M.C."/>
            <person name="Nigam S."/>
            <person name="Overson R."/>
            <person name="Rajakumar R."/>
            <person name="Reese J.T."/>
            <person name="Scott J.J."/>
            <person name="Smith C.R."/>
            <person name="Tao S."/>
            <person name="Tsutsui N.D."/>
            <person name="Viljakainen L."/>
            <person name="Wissler L."/>
            <person name="Yandell M.D."/>
            <person name="Zimmer F."/>
            <person name="Taylor J."/>
            <person name="Slater S.C."/>
            <person name="Clifton S.W."/>
            <person name="Warren W.C."/>
            <person name="Elsik C.G."/>
            <person name="Smith C.D."/>
            <person name="Weinstock G.M."/>
            <person name="Gerardo N.M."/>
            <person name="Currie C.R."/>
        </authorList>
    </citation>
    <scope>NUCLEOTIDE SEQUENCE [LARGE SCALE GENOMIC DNA]</scope>
</reference>
<dbReference type="STRING" id="12957.A0A158NXP6"/>
<comment type="pathway">
    <text evidence="2">Energy metabolism; oxidative phosphorylation.</text>
</comment>
<evidence type="ECO:0000313" key="10">
    <source>
        <dbReference type="EnsemblMetazoa" id="XP_012062304.1"/>
    </source>
</evidence>
<dbReference type="AlphaFoldDB" id="A0A158NXP6"/>
<dbReference type="OrthoDB" id="10051322at2759"/>
<evidence type="ECO:0000256" key="1">
    <source>
        <dbReference type="ARBA" id="ARBA00004434"/>
    </source>
</evidence>
<evidence type="ECO:0000256" key="3">
    <source>
        <dbReference type="ARBA" id="ARBA00007204"/>
    </source>
</evidence>
<feature type="transmembrane region" description="Helical" evidence="9">
    <location>
        <begin position="23"/>
        <end position="41"/>
    </location>
</feature>
<evidence type="ECO:0000256" key="9">
    <source>
        <dbReference type="SAM" id="Phobius"/>
    </source>
</evidence>
<accession>A0A158NXP6</accession>
<evidence type="ECO:0000256" key="7">
    <source>
        <dbReference type="ARBA" id="ARBA00023128"/>
    </source>
</evidence>
<keyword evidence="4 9" id="KW-0812">Transmembrane</keyword>
<dbReference type="InterPro" id="IPR034884">
    <property type="entry name" value="Cytochrome_c_oxidase_VIc/VIIs"/>
</dbReference>
<keyword evidence="7" id="KW-0496">Mitochondrion</keyword>
<dbReference type="InParanoid" id="A0A158NXP6"/>
<evidence type="ECO:0000256" key="6">
    <source>
        <dbReference type="ARBA" id="ARBA00022989"/>
    </source>
</evidence>
<comment type="similarity">
    <text evidence="3">Belongs to the cytochrome c oxidase subunit 6c family.</text>
</comment>
<dbReference type="FunCoup" id="A0A158NXP6">
    <property type="interactions" value="1034"/>
</dbReference>
<dbReference type="Proteomes" id="UP000005205">
    <property type="component" value="Unassembled WGS sequence"/>
</dbReference>
<dbReference type="Gene3D" id="4.10.93.10">
    <property type="entry name" value="Mitochondrial cytochrome c oxidase subunit VIc/VIIs"/>
    <property type="match status" value="1"/>
</dbReference>
<dbReference type="GO" id="GO:0005743">
    <property type="term" value="C:mitochondrial inner membrane"/>
    <property type="evidence" value="ECO:0007669"/>
    <property type="project" value="UniProtKB-SubCell"/>
</dbReference>
<dbReference type="InterPro" id="IPR051389">
    <property type="entry name" value="Cytochrome_c_oxidase_VIc"/>
</dbReference>